<dbReference type="InterPro" id="IPR036388">
    <property type="entry name" value="WH-like_DNA-bd_sf"/>
</dbReference>
<feature type="domain" description="SnoaL-like" evidence="10">
    <location>
        <begin position="203"/>
        <end position="305"/>
    </location>
</feature>
<dbReference type="Proteomes" id="UP000199515">
    <property type="component" value="Unassembled WGS sequence"/>
</dbReference>
<dbReference type="Pfam" id="PF08281">
    <property type="entry name" value="Sigma70_r4_2"/>
    <property type="match status" value="1"/>
</dbReference>
<dbReference type="CDD" id="cd06171">
    <property type="entry name" value="Sigma70_r4"/>
    <property type="match status" value="1"/>
</dbReference>
<evidence type="ECO:0000256" key="3">
    <source>
        <dbReference type="ARBA" id="ARBA00023015"/>
    </source>
</evidence>
<dbReference type="PANTHER" id="PTHR43133">
    <property type="entry name" value="RNA POLYMERASE ECF-TYPE SIGMA FACTO"/>
    <property type="match status" value="1"/>
</dbReference>
<evidence type="ECO:0000256" key="5">
    <source>
        <dbReference type="ARBA" id="ARBA00023125"/>
    </source>
</evidence>
<dbReference type="PANTHER" id="PTHR43133:SF65">
    <property type="entry name" value="ECF RNA POLYMERASE SIGMA FACTOR SIGG"/>
    <property type="match status" value="1"/>
</dbReference>
<dbReference type="GO" id="GO:0016987">
    <property type="term" value="F:sigma factor activity"/>
    <property type="evidence" value="ECO:0007669"/>
    <property type="project" value="UniProtKB-KW"/>
</dbReference>
<dbReference type="OrthoDB" id="3806887at2"/>
<evidence type="ECO:0000259" key="8">
    <source>
        <dbReference type="Pfam" id="PF04542"/>
    </source>
</evidence>
<dbReference type="Gene3D" id="1.10.10.10">
    <property type="entry name" value="Winged helix-like DNA-binding domain superfamily/Winged helix DNA-binding domain"/>
    <property type="match status" value="1"/>
</dbReference>
<keyword evidence="4 7" id="KW-0731">Sigma factor</keyword>
<dbReference type="Pfam" id="PF04542">
    <property type="entry name" value="Sigma70_r2"/>
    <property type="match status" value="1"/>
</dbReference>
<protein>
    <recommendedName>
        <fullName evidence="7">RNA polymerase sigma factor</fullName>
    </recommendedName>
</protein>
<dbReference type="InterPro" id="IPR007627">
    <property type="entry name" value="RNA_pol_sigma70_r2"/>
</dbReference>
<evidence type="ECO:0000259" key="10">
    <source>
        <dbReference type="Pfam" id="PF12680"/>
    </source>
</evidence>
<reference evidence="11 12" key="1">
    <citation type="submission" date="2016-10" db="EMBL/GenBank/DDBJ databases">
        <authorList>
            <person name="de Groot N.N."/>
        </authorList>
    </citation>
    <scope>NUCLEOTIDE SEQUENCE [LARGE SCALE GENOMIC DNA]</scope>
    <source>
        <strain evidence="11 12">CPCC 202699</strain>
    </source>
</reference>
<feature type="domain" description="RNA polymerase sigma factor 70 region 4 type 2" evidence="9">
    <location>
        <begin position="129"/>
        <end position="180"/>
    </location>
</feature>
<dbReference type="AlphaFoldDB" id="A0A1H3LRN0"/>
<dbReference type="InterPro" id="IPR013324">
    <property type="entry name" value="RNA_pol_sigma_r3/r4-like"/>
</dbReference>
<dbReference type="NCBIfam" id="TIGR02960">
    <property type="entry name" value="SigX5"/>
    <property type="match status" value="1"/>
</dbReference>
<keyword evidence="12" id="KW-1185">Reference proteome</keyword>
<evidence type="ECO:0000256" key="1">
    <source>
        <dbReference type="ARBA" id="ARBA00010641"/>
    </source>
</evidence>
<evidence type="ECO:0000313" key="12">
    <source>
        <dbReference type="Proteomes" id="UP000199515"/>
    </source>
</evidence>
<comment type="subunit">
    <text evidence="2">Interacts transiently with the RNA polymerase catalytic core formed by RpoA, RpoB, RpoC and RpoZ (2 alpha, 1 beta, 1 beta' and 1 omega subunit) to form the RNA polymerase holoenzyme that can initiate transcription.</text>
</comment>
<dbReference type="STRING" id="589385.SAMN05421504_106313"/>
<dbReference type="InterPro" id="IPR014284">
    <property type="entry name" value="RNA_pol_sigma-70_dom"/>
</dbReference>
<evidence type="ECO:0000256" key="2">
    <source>
        <dbReference type="ARBA" id="ARBA00011344"/>
    </source>
</evidence>
<dbReference type="GO" id="GO:0006950">
    <property type="term" value="P:response to stress"/>
    <property type="evidence" value="ECO:0007669"/>
    <property type="project" value="UniProtKB-ARBA"/>
</dbReference>
<dbReference type="InterPro" id="IPR000838">
    <property type="entry name" value="RNA_pol_sigma70_ECF_CS"/>
</dbReference>
<dbReference type="SUPFAM" id="SSF88946">
    <property type="entry name" value="Sigma2 domain of RNA polymerase sigma factors"/>
    <property type="match status" value="1"/>
</dbReference>
<dbReference type="PROSITE" id="PS01063">
    <property type="entry name" value="SIGMA70_ECF"/>
    <property type="match status" value="1"/>
</dbReference>
<evidence type="ECO:0000259" key="9">
    <source>
        <dbReference type="Pfam" id="PF08281"/>
    </source>
</evidence>
<dbReference type="InterPro" id="IPR039425">
    <property type="entry name" value="RNA_pol_sigma-70-like"/>
</dbReference>
<gene>
    <name evidence="11" type="ORF">SAMN05421504_106313</name>
</gene>
<evidence type="ECO:0000256" key="7">
    <source>
        <dbReference type="RuleBase" id="RU000716"/>
    </source>
</evidence>
<dbReference type="GO" id="GO:0003677">
    <property type="term" value="F:DNA binding"/>
    <property type="evidence" value="ECO:0007669"/>
    <property type="project" value="UniProtKB-KW"/>
</dbReference>
<dbReference type="InterPro" id="IPR013249">
    <property type="entry name" value="RNA_pol_sigma70_r4_t2"/>
</dbReference>
<keyword evidence="6 7" id="KW-0804">Transcription</keyword>
<dbReference type="NCBIfam" id="TIGR02937">
    <property type="entry name" value="sigma70-ECF"/>
    <property type="match status" value="1"/>
</dbReference>
<dbReference type="Gene3D" id="1.10.1740.10">
    <property type="match status" value="1"/>
</dbReference>
<dbReference type="EMBL" id="FNON01000006">
    <property type="protein sequence ID" value="SDY66684.1"/>
    <property type="molecule type" value="Genomic_DNA"/>
</dbReference>
<evidence type="ECO:0000256" key="4">
    <source>
        <dbReference type="ARBA" id="ARBA00023082"/>
    </source>
</evidence>
<dbReference type="Pfam" id="PF12680">
    <property type="entry name" value="SnoaL_2"/>
    <property type="match status" value="1"/>
</dbReference>
<feature type="domain" description="RNA polymerase sigma-70 region 2" evidence="8">
    <location>
        <begin position="11"/>
        <end position="76"/>
    </location>
</feature>
<name>A0A1H3LRN0_9PSEU</name>
<dbReference type="SUPFAM" id="SSF88659">
    <property type="entry name" value="Sigma3 and sigma4 domains of RNA polymerase sigma factors"/>
    <property type="match status" value="1"/>
</dbReference>
<sequence length="324" mass="36015">MDEVAFTQAAERHRRELRVHCYRMLGSFDDAEDLVQETFLRAWKGINGFEGRSTFRAWLYRIATNACLDALDGRARRVLPNDLAPPSTPDAGEPVRTDIPWLQPFPDLAAPRESQPDAQFVAKETIELAFLAAIQYLPPRQRAVLILRDVLGWSAKQTADLLDGTVASANSALQRARSTLKERLPERRLDWSAEPTEQDMAVLRRYMTAVERADVAAVSELLAEDVRTTMPPYPMWFEGREAVIGALAAGWDTTAPHYVGKLRMVPTRANGQLAVAAYVQLPGETAYQAFAIGVLVISDGHIAEITAFHDPGLFPAFGLDTELR</sequence>
<dbReference type="InterPro" id="IPR037401">
    <property type="entry name" value="SnoaL-like"/>
</dbReference>
<dbReference type="RefSeq" id="WP_091293789.1">
    <property type="nucleotide sequence ID" value="NZ_FNON01000006.1"/>
</dbReference>
<keyword evidence="5 7" id="KW-0238">DNA-binding</keyword>
<comment type="similarity">
    <text evidence="1 7">Belongs to the sigma-70 factor family. ECF subfamily.</text>
</comment>
<evidence type="ECO:0000313" key="11">
    <source>
        <dbReference type="EMBL" id="SDY66684.1"/>
    </source>
</evidence>
<proteinExistence type="inferred from homology"/>
<dbReference type="SUPFAM" id="SSF54427">
    <property type="entry name" value="NTF2-like"/>
    <property type="match status" value="1"/>
</dbReference>
<dbReference type="InterPro" id="IPR032710">
    <property type="entry name" value="NTF2-like_dom_sf"/>
</dbReference>
<dbReference type="InterPro" id="IPR013325">
    <property type="entry name" value="RNA_pol_sigma_r2"/>
</dbReference>
<organism evidence="11 12">
    <name type="scientific">Amycolatopsis xylanica</name>
    <dbReference type="NCBI Taxonomy" id="589385"/>
    <lineage>
        <taxon>Bacteria</taxon>
        <taxon>Bacillati</taxon>
        <taxon>Actinomycetota</taxon>
        <taxon>Actinomycetes</taxon>
        <taxon>Pseudonocardiales</taxon>
        <taxon>Pseudonocardiaceae</taxon>
        <taxon>Amycolatopsis</taxon>
    </lineage>
</organism>
<evidence type="ECO:0000256" key="6">
    <source>
        <dbReference type="ARBA" id="ARBA00023163"/>
    </source>
</evidence>
<dbReference type="GO" id="GO:0006352">
    <property type="term" value="P:DNA-templated transcription initiation"/>
    <property type="evidence" value="ECO:0007669"/>
    <property type="project" value="InterPro"/>
</dbReference>
<dbReference type="Gene3D" id="3.10.450.50">
    <property type="match status" value="1"/>
</dbReference>
<accession>A0A1H3LRN0</accession>
<keyword evidence="3 7" id="KW-0805">Transcription regulation</keyword>
<dbReference type="NCBIfam" id="NF006089">
    <property type="entry name" value="PRK08241.1"/>
    <property type="match status" value="1"/>
</dbReference>
<dbReference type="InterPro" id="IPR014305">
    <property type="entry name" value="RNA_pol_sigma-G_actinobac"/>
</dbReference>